<protein>
    <submittedName>
        <fullName evidence="3">Uncharacterized protein</fullName>
    </submittedName>
</protein>
<reference evidence="5" key="2">
    <citation type="submission" date="2018-11" db="EMBL/GenBank/DDBJ databases">
        <title>Shewanella sp. R106.</title>
        <authorList>
            <person name="Hwang Y.J."/>
            <person name="Hwang C.Y."/>
        </authorList>
    </citation>
    <scope>NUCLEOTIDE SEQUENCE [LARGE SCALE GENOMIC DNA]</scope>
    <source>
        <strain evidence="5">R106</strain>
    </source>
</reference>
<evidence type="ECO:0000256" key="1">
    <source>
        <dbReference type="SAM" id="Phobius"/>
    </source>
</evidence>
<keyword evidence="1" id="KW-0812">Transmembrane</keyword>
<dbReference type="PROSITE" id="PS51257">
    <property type="entry name" value="PROKAR_LIPOPROTEIN"/>
    <property type="match status" value="1"/>
</dbReference>
<dbReference type="AlphaFoldDB" id="A0A3N4E7K6"/>
<feature type="transmembrane region" description="Helical" evidence="1">
    <location>
        <begin position="30"/>
        <end position="47"/>
    </location>
</feature>
<proteinExistence type="predicted"/>
<dbReference type="EMBL" id="RKKB01000002">
    <property type="protein sequence ID" value="RPA32907.1"/>
    <property type="molecule type" value="Genomic_DNA"/>
</dbReference>
<feature type="transmembrane region" description="Helical" evidence="1">
    <location>
        <begin position="94"/>
        <end position="114"/>
    </location>
</feature>
<evidence type="ECO:0000313" key="4">
    <source>
        <dbReference type="Proteomes" id="UP000273778"/>
    </source>
</evidence>
<dbReference type="OrthoDB" id="6227426at2"/>
<gene>
    <name evidence="3" type="ORF">EGC77_05925</name>
    <name evidence="2" type="ORF">EGC80_10395</name>
</gene>
<evidence type="ECO:0000313" key="2">
    <source>
        <dbReference type="EMBL" id="AZG35289.1"/>
    </source>
</evidence>
<sequence>MLIKPLYESLPFTYMIIGCVSIFLLEPNYVLIASVVVYLYGAYIYTLRSKNRRTDPKRKRKSGFMPETLYGLLPFIYVLIAASLYNFYPKNSSTLFALCLTTYGGYLFLSRLSYRHHRLPRGISQ</sequence>
<evidence type="ECO:0000313" key="3">
    <source>
        <dbReference type="EMBL" id="RPA32907.1"/>
    </source>
</evidence>
<organism evidence="3 5">
    <name type="scientific">Shewanella psychromarinicola</name>
    <dbReference type="NCBI Taxonomy" id="2487742"/>
    <lineage>
        <taxon>Bacteria</taxon>
        <taxon>Pseudomonadati</taxon>
        <taxon>Pseudomonadota</taxon>
        <taxon>Gammaproteobacteria</taxon>
        <taxon>Alteromonadales</taxon>
        <taxon>Shewanellaceae</taxon>
        <taxon>Shewanella</taxon>
    </lineage>
</organism>
<keyword evidence="4" id="KW-1185">Reference proteome</keyword>
<feature type="transmembrane region" description="Helical" evidence="1">
    <location>
        <begin position="68"/>
        <end position="88"/>
    </location>
</feature>
<dbReference type="RefSeq" id="WP_101034554.1">
    <property type="nucleotide sequence ID" value="NZ_CP034073.1"/>
</dbReference>
<reference evidence="2 4" key="1">
    <citation type="submission" date="2018-11" db="EMBL/GenBank/DDBJ databases">
        <title>Shewanella sp. M2.</title>
        <authorList>
            <person name="Hwang Y.J."/>
            <person name="Hwang C.Y."/>
        </authorList>
    </citation>
    <scope>NUCLEOTIDE SEQUENCE [LARGE SCALE GENOMIC DNA]</scope>
    <source>
        <strain evidence="2 4">M2</strain>
    </source>
</reference>
<name>A0A3N4E7K6_9GAMM</name>
<dbReference type="Proteomes" id="UP000273778">
    <property type="component" value="Chromosome"/>
</dbReference>
<reference evidence="3" key="3">
    <citation type="submission" date="2018-11" db="EMBL/GenBank/DDBJ databases">
        <authorList>
            <person name="Hwang Y.J."/>
            <person name="Hwang C.Y."/>
        </authorList>
    </citation>
    <scope>NUCLEOTIDE SEQUENCE</scope>
    <source>
        <strain evidence="3">R106</strain>
    </source>
</reference>
<keyword evidence="1" id="KW-0472">Membrane</keyword>
<evidence type="ECO:0000313" key="5">
    <source>
        <dbReference type="Proteomes" id="UP000278855"/>
    </source>
</evidence>
<dbReference type="EMBL" id="CP034073">
    <property type="protein sequence ID" value="AZG35289.1"/>
    <property type="molecule type" value="Genomic_DNA"/>
</dbReference>
<feature type="transmembrane region" description="Helical" evidence="1">
    <location>
        <begin position="7"/>
        <end position="24"/>
    </location>
</feature>
<dbReference type="KEGG" id="spsr:EGC80_10395"/>
<dbReference type="Proteomes" id="UP000278855">
    <property type="component" value="Unassembled WGS sequence"/>
</dbReference>
<keyword evidence="1" id="KW-1133">Transmembrane helix</keyword>
<accession>A0A3N4E7K6</accession>